<name>A0ABD3SSB2_9STRA</name>
<dbReference type="Pfam" id="PF08719">
    <property type="entry name" value="NADAR"/>
    <property type="match status" value="1"/>
</dbReference>
<comment type="caution">
    <text evidence="2">The sequence shown here is derived from an EMBL/GenBank/DDBJ whole genome shotgun (WGS) entry which is preliminary data.</text>
</comment>
<evidence type="ECO:0000313" key="2">
    <source>
        <dbReference type="EMBL" id="KAL3827442.1"/>
    </source>
</evidence>
<dbReference type="Gene3D" id="1.10.357.40">
    <property type="entry name" value="YbiA-like"/>
    <property type="match status" value="1"/>
</dbReference>
<keyword evidence="3" id="KW-1185">Reference proteome</keyword>
<proteinExistence type="predicted"/>
<feature type="domain" description="NADAR" evidence="1">
    <location>
        <begin position="41"/>
        <end position="233"/>
    </location>
</feature>
<evidence type="ECO:0000313" key="3">
    <source>
        <dbReference type="Proteomes" id="UP001530377"/>
    </source>
</evidence>
<dbReference type="EMBL" id="JALLPB020000004">
    <property type="protein sequence ID" value="KAL3827442.1"/>
    <property type="molecule type" value="Genomic_DNA"/>
</dbReference>
<dbReference type="CDD" id="cd15457">
    <property type="entry name" value="NADAR"/>
    <property type="match status" value="1"/>
</dbReference>
<dbReference type="InterPro" id="IPR012816">
    <property type="entry name" value="NADAR"/>
</dbReference>
<accession>A0ABD3SSB2</accession>
<dbReference type="AlphaFoldDB" id="A0ABD3SSB2"/>
<dbReference type="InterPro" id="IPR037238">
    <property type="entry name" value="YbiA-like_sf"/>
</dbReference>
<protein>
    <recommendedName>
        <fullName evidence="1">NADAR domain-containing protein</fullName>
    </recommendedName>
</protein>
<dbReference type="Proteomes" id="UP001530377">
    <property type="component" value="Unassembled WGS sequence"/>
</dbReference>
<gene>
    <name evidence="2" type="ORF">ACHAXA_003176</name>
</gene>
<dbReference type="SUPFAM" id="SSF143990">
    <property type="entry name" value="YbiA-like"/>
    <property type="match status" value="1"/>
</dbReference>
<sequence>MLDASELDHDRPPLAHSHIRWAGTHVPDGWSVSTDPRDYVFFLSKDDVEYGCFSNAYREVDGHIGVAAESSSTCVDDPPRYWCVNQELHHRKALLFDDHDTARLILDESDDAARIKELGRMVRGYDDLRWREVRYEICRDAILGKFSRNEELKNVLLGTESRIIVEATRDEVWGIGCLEFTTHTSSTTHPGEDHQVVVGAKNKETGGWDTKPSDWKGSNLLGRCLMDVRRHLRC</sequence>
<organism evidence="2 3">
    <name type="scientific">Cyclostephanos tholiformis</name>
    <dbReference type="NCBI Taxonomy" id="382380"/>
    <lineage>
        <taxon>Eukaryota</taxon>
        <taxon>Sar</taxon>
        <taxon>Stramenopiles</taxon>
        <taxon>Ochrophyta</taxon>
        <taxon>Bacillariophyta</taxon>
        <taxon>Coscinodiscophyceae</taxon>
        <taxon>Thalassiosirophycidae</taxon>
        <taxon>Stephanodiscales</taxon>
        <taxon>Stephanodiscaceae</taxon>
        <taxon>Cyclostephanos</taxon>
    </lineage>
</organism>
<reference evidence="2 3" key="1">
    <citation type="submission" date="2024-10" db="EMBL/GenBank/DDBJ databases">
        <title>Updated reference genomes for cyclostephanoid diatoms.</title>
        <authorList>
            <person name="Roberts W.R."/>
            <person name="Alverson A.J."/>
        </authorList>
    </citation>
    <scope>NUCLEOTIDE SEQUENCE [LARGE SCALE GENOMIC DNA]</scope>
    <source>
        <strain evidence="2 3">AJA228-03</strain>
    </source>
</reference>
<dbReference type="NCBIfam" id="TIGR02464">
    <property type="entry name" value="ribofla_fusion"/>
    <property type="match status" value="1"/>
</dbReference>
<evidence type="ECO:0000259" key="1">
    <source>
        <dbReference type="Pfam" id="PF08719"/>
    </source>
</evidence>